<gene>
    <name evidence="2" type="ORF">OG222_02060</name>
</gene>
<keyword evidence="1" id="KW-1133">Transmembrane helix</keyword>
<name>A0AAU1LL64_9ACTN</name>
<feature type="transmembrane region" description="Helical" evidence="1">
    <location>
        <begin position="83"/>
        <end position="101"/>
    </location>
</feature>
<evidence type="ECO:0000313" key="2">
    <source>
        <dbReference type="EMBL" id="WTQ71934.1"/>
    </source>
</evidence>
<keyword evidence="1" id="KW-0812">Transmembrane</keyword>
<feature type="transmembrane region" description="Helical" evidence="1">
    <location>
        <begin position="21"/>
        <end position="40"/>
    </location>
</feature>
<evidence type="ECO:0000256" key="1">
    <source>
        <dbReference type="SAM" id="Phobius"/>
    </source>
</evidence>
<keyword evidence="1" id="KW-0472">Membrane</keyword>
<sequence>MQWPARQEFDRWAGRQQSWGAGLMALSAALFLWLGYLLLIPFSVDDYHDEIACEAPVFYDSESTPYSEGAGKLCSAERDWPELLGIGALAVPPAVAGAALFTSGSARKRASAHVFRILEMQESEERARQKKARPGV</sequence>
<dbReference type="EMBL" id="CP108169">
    <property type="protein sequence ID" value="WTQ71934.1"/>
    <property type="molecule type" value="Genomic_DNA"/>
</dbReference>
<reference evidence="2" key="1">
    <citation type="submission" date="2022-10" db="EMBL/GenBank/DDBJ databases">
        <title>The complete genomes of actinobacterial strains from the NBC collection.</title>
        <authorList>
            <person name="Joergensen T.S."/>
            <person name="Alvarez Arevalo M."/>
            <person name="Sterndorff E.B."/>
            <person name="Faurdal D."/>
            <person name="Vuksanovic O."/>
            <person name="Mourched A.-S."/>
            <person name="Charusanti P."/>
            <person name="Shaw S."/>
            <person name="Blin K."/>
            <person name="Weber T."/>
        </authorList>
    </citation>
    <scope>NUCLEOTIDE SEQUENCE</scope>
    <source>
        <strain evidence="2">NBC_00148</strain>
    </source>
</reference>
<organism evidence="2">
    <name type="scientific">Streptomyces sp. NBC_00148</name>
    <dbReference type="NCBI Taxonomy" id="2903626"/>
    <lineage>
        <taxon>Bacteria</taxon>
        <taxon>Bacillati</taxon>
        <taxon>Actinomycetota</taxon>
        <taxon>Actinomycetes</taxon>
        <taxon>Kitasatosporales</taxon>
        <taxon>Streptomycetaceae</taxon>
        <taxon>Streptomyces</taxon>
    </lineage>
</organism>
<dbReference type="AlphaFoldDB" id="A0AAU1LL64"/>
<proteinExistence type="predicted"/>
<accession>A0AAU1LL64</accession>
<protein>
    <submittedName>
        <fullName evidence="2">Uncharacterized protein</fullName>
    </submittedName>
</protein>